<dbReference type="PRINTS" id="PR00080">
    <property type="entry name" value="SDRFAMILY"/>
</dbReference>
<feature type="domain" description="Ketoreductase" evidence="4">
    <location>
        <begin position="1"/>
        <end position="184"/>
    </location>
</feature>
<dbReference type="EMBL" id="JAUSZS010000006">
    <property type="protein sequence ID" value="MDQ0935247.1"/>
    <property type="molecule type" value="Genomic_DNA"/>
</dbReference>
<dbReference type="Gene3D" id="3.40.50.720">
    <property type="entry name" value="NAD(P)-binding Rossmann-like Domain"/>
    <property type="match status" value="1"/>
</dbReference>
<name>A0ABU0RTC7_9ACTN</name>
<dbReference type="PANTHER" id="PTHR43391:SF86">
    <property type="entry name" value="SHORT-CHAIN DEHYDROGENASE_REDUCTASE FAMILY PROTEIN"/>
    <property type="match status" value="1"/>
</dbReference>
<dbReference type="InterPro" id="IPR057326">
    <property type="entry name" value="KR_dom"/>
</dbReference>
<gene>
    <name evidence="5" type="ORF">QFZ49_005218</name>
</gene>
<evidence type="ECO:0000256" key="3">
    <source>
        <dbReference type="RuleBase" id="RU000363"/>
    </source>
</evidence>
<protein>
    <submittedName>
        <fullName evidence="5">NAD(P)-dependent dehydrogenase (Short-subunit alcohol dehydrogenase family)</fullName>
    </submittedName>
</protein>
<keyword evidence="6" id="KW-1185">Reference proteome</keyword>
<keyword evidence="2" id="KW-0560">Oxidoreductase</keyword>
<evidence type="ECO:0000256" key="2">
    <source>
        <dbReference type="ARBA" id="ARBA00023002"/>
    </source>
</evidence>
<comment type="similarity">
    <text evidence="1 3">Belongs to the short-chain dehydrogenases/reductases (SDR) family.</text>
</comment>
<dbReference type="PRINTS" id="PR00081">
    <property type="entry name" value="GDHRDH"/>
</dbReference>
<dbReference type="RefSeq" id="WP_307628835.1">
    <property type="nucleotide sequence ID" value="NZ_JAUSZS010000006.1"/>
</dbReference>
<proteinExistence type="inferred from homology"/>
<organism evidence="5 6">
    <name type="scientific">Streptomyces turgidiscabies</name>
    <dbReference type="NCBI Taxonomy" id="85558"/>
    <lineage>
        <taxon>Bacteria</taxon>
        <taxon>Bacillati</taxon>
        <taxon>Actinomycetota</taxon>
        <taxon>Actinomycetes</taxon>
        <taxon>Kitasatosporales</taxon>
        <taxon>Streptomycetaceae</taxon>
        <taxon>Streptomyces</taxon>
    </lineage>
</organism>
<dbReference type="InterPro" id="IPR020904">
    <property type="entry name" value="Sc_DH/Rdtase_CS"/>
</dbReference>
<sequence>MAVLITGCGSGIGLHTALAFGRQGHLTYATVRNPHNADTLREHVAKEDLPVEILPLDVTDDESVAAAVAHVEKRHRAVAILVNNAGVISTGPVETMPMEQARPLMETNFWGPVRLARAVLPAMRQHRSGVIVNINSLAGLVPGFMHSAFYSAAKHALSVLTESLACEVASLGVRVLSIDLGPTATQIHHGVTTSAHHTDAYHADVRWANEFLVRSIKSGSAPAHAADTIMKTALDPHSPLHTAVGDTAAHFIQSARSAQTFEQWLAWAVPLAESVAGPRPPTPAGD</sequence>
<reference evidence="5 6" key="1">
    <citation type="submission" date="2023-07" db="EMBL/GenBank/DDBJ databases">
        <title>Comparative genomics of wheat-associated soil bacteria to identify genetic determinants of phenazine resistance.</title>
        <authorList>
            <person name="Mouncey N."/>
        </authorList>
    </citation>
    <scope>NUCLEOTIDE SEQUENCE [LARGE SCALE GENOMIC DNA]</scope>
    <source>
        <strain evidence="5 6">W2I16</strain>
    </source>
</reference>
<dbReference type="Pfam" id="PF00106">
    <property type="entry name" value="adh_short"/>
    <property type="match status" value="1"/>
</dbReference>
<dbReference type="PROSITE" id="PS00061">
    <property type="entry name" value="ADH_SHORT"/>
    <property type="match status" value="1"/>
</dbReference>
<dbReference type="InterPro" id="IPR002347">
    <property type="entry name" value="SDR_fam"/>
</dbReference>
<dbReference type="Proteomes" id="UP001223072">
    <property type="component" value="Unassembled WGS sequence"/>
</dbReference>
<evidence type="ECO:0000259" key="4">
    <source>
        <dbReference type="SMART" id="SM00822"/>
    </source>
</evidence>
<evidence type="ECO:0000256" key="1">
    <source>
        <dbReference type="ARBA" id="ARBA00006484"/>
    </source>
</evidence>
<dbReference type="CDD" id="cd05374">
    <property type="entry name" value="17beta-HSD-like_SDR_c"/>
    <property type="match status" value="1"/>
</dbReference>
<dbReference type="SUPFAM" id="SSF51735">
    <property type="entry name" value="NAD(P)-binding Rossmann-fold domains"/>
    <property type="match status" value="1"/>
</dbReference>
<dbReference type="PANTHER" id="PTHR43391">
    <property type="entry name" value="RETINOL DEHYDROGENASE-RELATED"/>
    <property type="match status" value="1"/>
</dbReference>
<comment type="caution">
    <text evidence="5">The sequence shown here is derived from an EMBL/GenBank/DDBJ whole genome shotgun (WGS) entry which is preliminary data.</text>
</comment>
<evidence type="ECO:0000313" key="6">
    <source>
        <dbReference type="Proteomes" id="UP001223072"/>
    </source>
</evidence>
<dbReference type="SMART" id="SM00822">
    <property type="entry name" value="PKS_KR"/>
    <property type="match status" value="1"/>
</dbReference>
<evidence type="ECO:0000313" key="5">
    <source>
        <dbReference type="EMBL" id="MDQ0935247.1"/>
    </source>
</evidence>
<dbReference type="InterPro" id="IPR036291">
    <property type="entry name" value="NAD(P)-bd_dom_sf"/>
</dbReference>
<accession>A0ABU0RTC7</accession>